<dbReference type="PANTHER" id="PTHR38588:SF1">
    <property type="entry name" value="BLL0334 PROTEIN"/>
    <property type="match status" value="1"/>
</dbReference>
<proteinExistence type="predicted"/>
<dbReference type="EMBL" id="CP031165">
    <property type="protein sequence ID" value="AXV07077.1"/>
    <property type="molecule type" value="Genomic_DNA"/>
</dbReference>
<dbReference type="AlphaFoldDB" id="A0A346XXY0"/>
<name>A0A346XXY0_9ACTN</name>
<feature type="compositionally biased region" description="Low complexity" evidence="1">
    <location>
        <begin position="193"/>
        <end position="228"/>
    </location>
</feature>
<dbReference type="SUPFAM" id="SSF55961">
    <property type="entry name" value="Bet v1-like"/>
    <property type="match status" value="1"/>
</dbReference>
<dbReference type="Pfam" id="PF06240">
    <property type="entry name" value="COXG"/>
    <property type="match status" value="1"/>
</dbReference>
<dbReference type="Proteomes" id="UP000264006">
    <property type="component" value="Chromosome"/>
</dbReference>
<feature type="compositionally biased region" description="Acidic residues" evidence="1">
    <location>
        <begin position="160"/>
        <end position="169"/>
    </location>
</feature>
<organism evidence="2 3">
    <name type="scientific">Euzebya pacifica</name>
    <dbReference type="NCBI Taxonomy" id="1608957"/>
    <lineage>
        <taxon>Bacteria</taxon>
        <taxon>Bacillati</taxon>
        <taxon>Actinomycetota</taxon>
        <taxon>Nitriliruptoria</taxon>
        <taxon>Euzebyales</taxon>
    </lineage>
</organism>
<protein>
    <submittedName>
        <fullName evidence="2">Carbon monoxide oxidation accessory protein CoxG</fullName>
    </submittedName>
</protein>
<feature type="compositionally biased region" description="Low complexity" evidence="1">
    <location>
        <begin position="170"/>
        <end position="185"/>
    </location>
</feature>
<dbReference type="KEGG" id="euz:DVS28_a2396"/>
<dbReference type="InterPro" id="IPR023393">
    <property type="entry name" value="START-like_dom_sf"/>
</dbReference>
<accession>A0A346XXY0</accession>
<evidence type="ECO:0000256" key="1">
    <source>
        <dbReference type="SAM" id="MobiDB-lite"/>
    </source>
</evidence>
<reference evidence="2 3" key="1">
    <citation type="submission" date="2018-09" db="EMBL/GenBank/DDBJ databases">
        <title>Complete genome sequence of Euzebya sp. DY32-46 isolated from seawater of Pacific Ocean.</title>
        <authorList>
            <person name="Xu L."/>
            <person name="Wu Y.-H."/>
            <person name="Xu X.-W."/>
        </authorList>
    </citation>
    <scope>NUCLEOTIDE SEQUENCE [LARGE SCALE GENOMIC DNA]</scope>
    <source>
        <strain evidence="2 3">DY32-46</strain>
    </source>
</reference>
<dbReference type="PANTHER" id="PTHR38588">
    <property type="entry name" value="BLL0334 PROTEIN"/>
    <property type="match status" value="1"/>
</dbReference>
<keyword evidence="3" id="KW-1185">Reference proteome</keyword>
<dbReference type="CDD" id="cd07823">
    <property type="entry name" value="SRPBCC_5"/>
    <property type="match status" value="1"/>
</dbReference>
<sequence length="271" mass="27572">MDPVHTRGDQTLMELTHTFDVPVPPARAFEVLRDIERIGPCMPGATVDDVDGEHFSGRVKVKLGPIQVTYRGEADYVDVDTEALTATINARGREARGSGTANAVVRASVVDGPDGGATVKVVTELAITGKPAQFGRSVMSDVGEKLIGQFADCLAGELAGGDEDDDEATADTAAADTSTGQASDDAAVDGETADAAAAATSNGASPAPSSPAAGAATTPARPASTPKARTTDDAIDLLDVAGAPVAKKLAPAALGALLLYVLYRILTSRKD</sequence>
<feature type="region of interest" description="Disordered" evidence="1">
    <location>
        <begin position="158"/>
        <end position="229"/>
    </location>
</feature>
<evidence type="ECO:0000313" key="2">
    <source>
        <dbReference type="EMBL" id="AXV07077.1"/>
    </source>
</evidence>
<evidence type="ECO:0000313" key="3">
    <source>
        <dbReference type="Proteomes" id="UP000264006"/>
    </source>
</evidence>
<dbReference type="InterPro" id="IPR010419">
    <property type="entry name" value="CO_DH_gsu"/>
</dbReference>
<gene>
    <name evidence="2" type="ORF">DVS28_a2396</name>
</gene>
<dbReference type="Gene3D" id="3.30.530.20">
    <property type="match status" value="1"/>
</dbReference>